<evidence type="ECO:0000259" key="1">
    <source>
        <dbReference type="Pfam" id="PF13204"/>
    </source>
</evidence>
<dbReference type="PANTHER" id="PTHR37836">
    <property type="entry name" value="LMO1036 PROTEIN"/>
    <property type="match status" value="1"/>
</dbReference>
<dbReference type="Gene3D" id="3.20.20.80">
    <property type="entry name" value="Glycosidases"/>
    <property type="match status" value="1"/>
</dbReference>
<dbReference type="InterPro" id="IPR025277">
    <property type="entry name" value="Apiosidase-like_cat_dom"/>
</dbReference>
<proteinExistence type="predicted"/>
<feature type="domain" description="Apiosidase-like catalytic" evidence="1">
    <location>
        <begin position="122"/>
        <end position="422"/>
    </location>
</feature>
<dbReference type="Gene3D" id="2.60.40.10">
    <property type="entry name" value="Immunoglobulins"/>
    <property type="match status" value="1"/>
</dbReference>
<organism evidence="2 3">
    <name type="scientific">Georgenia halophila</name>
    <dbReference type="NCBI Taxonomy" id="620889"/>
    <lineage>
        <taxon>Bacteria</taxon>
        <taxon>Bacillati</taxon>
        <taxon>Actinomycetota</taxon>
        <taxon>Actinomycetes</taxon>
        <taxon>Micrococcales</taxon>
        <taxon>Bogoriellaceae</taxon>
        <taxon>Georgenia</taxon>
    </lineage>
</organism>
<dbReference type="Pfam" id="PF13204">
    <property type="entry name" value="Apiosidase"/>
    <property type="match status" value="1"/>
</dbReference>
<dbReference type="InterPro" id="IPR017853">
    <property type="entry name" value="GH"/>
</dbReference>
<dbReference type="InterPro" id="IPR013783">
    <property type="entry name" value="Ig-like_fold"/>
</dbReference>
<dbReference type="EMBL" id="BAABGN010000013">
    <property type="protein sequence ID" value="GAA4431344.1"/>
    <property type="molecule type" value="Genomic_DNA"/>
</dbReference>
<dbReference type="PANTHER" id="PTHR37836:SF2">
    <property type="entry name" value="DUF4038 DOMAIN-CONTAINING PROTEIN"/>
    <property type="match status" value="1"/>
</dbReference>
<accession>A0ABP8LM23</accession>
<comment type="caution">
    <text evidence="2">The sequence shown here is derived from an EMBL/GenBank/DDBJ whole genome shotgun (WGS) entry which is preliminary data.</text>
</comment>
<evidence type="ECO:0000313" key="3">
    <source>
        <dbReference type="Proteomes" id="UP001500622"/>
    </source>
</evidence>
<evidence type="ECO:0000313" key="2">
    <source>
        <dbReference type="EMBL" id="GAA4431344.1"/>
    </source>
</evidence>
<dbReference type="RefSeq" id="WP_345218032.1">
    <property type="nucleotide sequence ID" value="NZ_BAABGN010000013.1"/>
</dbReference>
<sequence>MTTTSEPSTTDLPTFSPGTTLTVGQHEVVDLLLCEEPGPGNPFDAAVRVTLNGPEGAVVTVPAFWDSRRGHIARVSFPQSGTWSVTVSEAGELNLAAVSFQATVGAAGSERRGGPTVDKEHPRSLVFADGTRFFPIGYEVDWLLMIDQRDHSLARVTAFLDTIQDVGFTMVTVNAYAHSFRRHVPEDLESDPRWIVPSFAPWVGGNEAPDYGSFDPDFFEHMDRVVAELDRRGLIVHLMLHVYNKDVNWPELGSPDDDRYWRYMVARYQAFTSIFWDTAKESYHQSADYIWRRLALIRRHDGYRRLLTAHDVNIPPGHDWGESSRRYADPDKDLLDNVVDVISDQVLLDIYNDALTRTTRFAKPYINIEFAYESGLDDLPSDAEDHDQDWREVTRRHWQVTMGGAYPNYYYRNTAWSLFVPDPTPPGYAAIRVLADFWKMTRYWLLRPAPELVRSEATDVYARANEGSEYVVYSQSGHEFELELPESRVPARCEWWDPYTGHREAGPVARDGARVMSCRPPSAGDAAVLYVTY</sequence>
<dbReference type="Proteomes" id="UP001500622">
    <property type="component" value="Unassembled WGS sequence"/>
</dbReference>
<keyword evidence="3" id="KW-1185">Reference proteome</keyword>
<dbReference type="SUPFAM" id="SSF51445">
    <property type="entry name" value="(Trans)glycosidases"/>
    <property type="match status" value="1"/>
</dbReference>
<gene>
    <name evidence="2" type="ORF">GCM10023169_35780</name>
</gene>
<protein>
    <recommendedName>
        <fullName evidence="1">Apiosidase-like catalytic domain-containing protein</fullName>
    </recommendedName>
</protein>
<reference evidence="3" key="1">
    <citation type="journal article" date="2019" name="Int. J. Syst. Evol. Microbiol.">
        <title>The Global Catalogue of Microorganisms (GCM) 10K type strain sequencing project: providing services to taxonomists for standard genome sequencing and annotation.</title>
        <authorList>
            <consortium name="The Broad Institute Genomics Platform"/>
            <consortium name="The Broad Institute Genome Sequencing Center for Infectious Disease"/>
            <person name="Wu L."/>
            <person name="Ma J."/>
        </authorList>
    </citation>
    <scope>NUCLEOTIDE SEQUENCE [LARGE SCALE GENOMIC DNA]</scope>
    <source>
        <strain evidence="3">JCM 17810</strain>
    </source>
</reference>
<name>A0ABP8LM23_9MICO</name>